<evidence type="ECO:0000313" key="2">
    <source>
        <dbReference type="Proteomes" id="UP001595960"/>
    </source>
</evidence>
<accession>A0ABV9R9K9</accession>
<evidence type="ECO:0000313" key="1">
    <source>
        <dbReference type="EMBL" id="MFC4830001.1"/>
    </source>
</evidence>
<dbReference type="Proteomes" id="UP001595960">
    <property type="component" value="Unassembled WGS sequence"/>
</dbReference>
<name>A0ABV9R9K9_9MICO</name>
<keyword evidence="2" id="KW-1185">Reference proteome</keyword>
<proteinExistence type="predicted"/>
<dbReference type="RefSeq" id="WP_204394948.1">
    <property type="nucleotide sequence ID" value="NZ_JAFBBW010000001.1"/>
</dbReference>
<dbReference type="EMBL" id="JBHSJC010000002">
    <property type="protein sequence ID" value="MFC4830001.1"/>
    <property type="molecule type" value="Genomic_DNA"/>
</dbReference>
<comment type="caution">
    <text evidence="1">The sequence shown here is derived from an EMBL/GenBank/DDBJ whole genome shotgun (WGS) entry which is preliminary data.</text>
</comment>
<protein>
    <submittedName>
        <fullName evidence="1">Uncharacterized protein</fullName>
    </submittedName>
</protein>
<gene>
    <name evidence="1" type="ORF">ACFPER_14440</name>
</gene>
<organism evidence="1 2">
    <name type="scientific">Agromyces aurantiacus</name>
    <dbReference type="NCBI Taxonomy" id="165814"/>
    <lineage>
        <taxon>Bacteria</taxon>
        <taxon>Bacillati</taxon>
        <taxon>Actinomycetota</taxon>
        <taxon>Actinomycetes</taxon>
        <taxon>Micrococcales</taxon>
        <taxon>Microbacteriaceae</taxon>
        <taxon>Agromyces</taxon>
    </lineage>
</organism>
<sequence>MNDDITYDAILALLTGAAAAHGVYEAEELDGAYDDGWPQWYAAHMTVALAAQGYRIVDGQV</sequence>
<reference evidence="2" key="1">
    <citation type="journal article" date="2019" name="Int. J. Syst. Evol. Microbiol.">
        <title>The Global Catalogue of Microorganisms (GCM) 10K type strain sequencing project: providing services to taxonomists for standard genome sequencing and annotation.</title>
        <authorList>
            <consortium name="The Broad Institute Genomics Platform"/>
            <consortium name="The Broad Institute Genome Sequencing Center for Infectious Disease"/>
            <person name="Wu L."/>
            <person name="Ma J."/>
        </authorList>
    </citation>
    <scope>NUCLEOTIDE SEQUENCE [LARGE SCALE GENOMIC DNA]</scope>
    <source>
        <strain evidence="2">CGMCC 1.12192</strain>
    </source>
</reference>